<accession>A0A060T5G6</accession>
<reference evidence="3" key="1">
    <citation type="submission" date="2014-02" db="EMBL/GenBank/DDBJ databases">
        <authorList>
            <person name="Genoscope - CEA"/>
        </authorList>
    </citation>
    <scope>NUCLEOTIDE SEQUENCE</scope>
    <source>
        <strain evidence="3">LS3</strain>
    </source>
</reference>
<evidence type="ECO:0000256" key="1">
    <source>
        <dbReference type="SAM" id="MobiDB-lite"/>
    </source>
</evidence>
<dbReference type="InterPro" id="IPR039251">
    <property type="entry name" value="OXLD1"/>
</dbReference>
<evidence type="ECO:0000313" key="3">
    <source>
        <dbReference type="EMBL" id="CDP34426.1"/>
    </source>
</evidence>
<dbReference type="InterPro" id="IPR019180">
    <property type="entry name" value="Oxidoreductase-like_N"/>
</dbReference>
<dbReference type="PhylomeDB" id="A0A060T5G6"/>
<feature type="compositionally biased region" description="Acidic residues" evidence="1">
    <location>
        <begin position="164"/>
        <end position="173"/>
    </location>
</feature>
<feature type="domain" description="Oxidoreductase-like" evidence="2">
    <location>
        <begin position="83"/>
        <end position="127"/>
    </location>
</feature>
<sequence length="222" mass="25340">MNRAGLRLCRGFHSTRWMHKNPYYYYDLVLLQPKYSNSDEAKSFVFDGNTDSTEDTLKRASKVFGELGSREQKRLEAQKKARTIAGVKVPGRPEEPTNCCMSGCVNCVWELYKDEIEEWRAQRNQAKQALLTTHTKDPWPVDFGPEPSDRGSAHKSAAEAQAETTDESWESDVDISIRVFVETEKKLRKKRQQKSKEMGGDLDDKSKMTMSQSESTQTQSTA</sequence>
<dbReference type="EMBL" id="HG937693">
    <property type="protein sequence ID" value="CDP34426.1"/>
    <property type="molecule type" value="Genomic_DNA"/>
</dbReference>
<feature type="compositionally biased region" description="Basic and acidic residues" evidence="1">
    <location>
        <begin position="194"/>
        <end position="207"/>
    </location>
</feature>
<dbReference type="AlphaFoldDB" id="A0A060T5G6"/>
<feature type="region of interest" description="Disordered" evidence="1">
    <location>
        <begin position="131"/>
        <end position="222"/>
    </location>
</feature>
<evidence type="ECO:0000259" key="2">
    <source>
        <dbReference type="Pfam" id="PF09791"/>
    </source>
</evidence>
<feature type="compositionally biased region" description="Low complexity" evidence="1">
    <location>
        <begin position="208"/>
        <end position="222"/>
    </location>
</feature>
<proteinExistence type="predicted"/>
<dbReference type="PANTHER" id="PTHR21193:SF3">
    <property type="entry name" value="OXIDOREDUCTASE-LIKE DOMAIN-CONTAINING PROTEIN 1"/>
    <property type="match status" value="1"/>
</dbReference>
<organism evidence="3">
    <name type="scientific">Blastobotrys adeninivorans</name>
    <name type="common">Yeast</name>
    <name type="synonym">Arxula adeninivorans</name>
    <dbReference type="NCBI Taxonomy" id="409370"/>
    <lineage>
        <taxon>Eukaryota</taxon>
        <taxon>Fungi</taxon>
        <taxon>Dikarya</taxon>
        <taxon>Ascomycota</taxon>
        <taxon>Saccharomycotina</taxon>
        <taxon>Dipodascomycetes</taxon>
        <taxon>Dipodascales</taxon>
        <taxon>Trichomonascaceae</taxon>
        <taxon>Blastobotrys</taxon>
    </lineage>
</organism>
<name>A0A060T5G6_BLAAD</name>
<dbReference type="Pfam" id="PF09791">
    <property type="entry name" value="Oxidored-like"/>
    <property type="match status" value="1"/>
</dbReference>
<gene>
    <name evidence="3" type="ORF">GNLVRS02_ARAD1C12034g</name>
</gene>
<protein>
    <submittedName>
        <fullName evidence="3">ARAD1C12034p</fullName>
    </submittedName>
</protein>
<reference evidence="3" key="2">
    <citation type="submission" date="2014-06" db="EMBL/GenBank/DDBJ databases">
        <title>The complete genome of Blastobotrys (Arxula) adeninivorans LS3 - a yeast of biotechnological interest.</title>
        <authorList>
            <person name="Kunze G."/>
            <person name="Gaillardin C."/>
            <person name="Czernicka M."/>
            <person name="Durrens P."/>
            <person name="Martin T."/>
            <person name="Boer E."/>
            <person name="Gabaldon T."/>
            <person name="Cruz J."/>
            <person name="Talla E."/>
            <person name="Marck C."/>
            <person name="Goffeau A."/>
            <person name="Barbe V."/>
            <person name="Baret P."/>
            <person name="Baronian K."/>
            <person name="Beier S."/>
            <person name="Bleykasten C."/>
            <person name="Bode R."/>
            <person name="Casaregola S."/>
            <person name="Despons L."/>
            <person name="Fairhead C."/>
            <person name="Giersberg M."/>
            <person name="Gierski P."/>
            <person name="Hahnel U."/>
            <person name="Hartmann A."/>
            <person name="Jankowska D."/>
            <person name="Jubin C."/>
            <person name="Jung P."/>
            <person name="Lafontaine I."/>
            <person name="Leh-Louis V."/>
            <person name="Lemaire M."/>
            <person name="Marcet-Houben M."/>
            <person name="Mascher M."/>
            <person name="Morel G."/>
            <person name="Richard G.-F."/>
            <person name="Riechen J."/>
            <person name="Sacerdot C."/>
            <person name="Sarkar A."/>
            <person name="Savel G."/>
            <person name="Schacherer J."/>
            <person name="Sherman D."/>
            <person name="Straub M.-L."/>
            <person name="Stein N."/>
            <person name="Thierry A."/>
            <person name="Trautwein-Schult A."/>
            <person name="Westhof E."/>
            <person name="Worch S."/>
            <person name="Dujon B."/>
            <person name="Souciet J.-L."/>
            <person name="Wincker P."/>
            <person name="Scholz U."/>
            <person name="Neuveglise N."/>
        </authorList>
    </citation>
    <scope>NUCLEOTIDE SEQUENCE</scope>
    <source>
        <strain evidence="3">LS3</strain>
    </source>
</reference>
<dbReference type="PANTHER" id="PTHR21193">
    <property type="entry name" value="OXIDOREDUCTASE-LIKE DOMAIN-CONTAINING PROTEIN 1"/>
    <property type="match status" value="1"/>
</dbReference>
<dbReference type="GO" id="GO:0005739">
    <property type="term" value="C:mitochondrion"/>
    <property type="evidence" value="ECO:0007669"/>
    <property type="project" value="TreeGrafter"/>
</dbReference>